<sequence length="109" mass="12010">MSANDVVIAILRGPAHWMLGSRLTALRVTGTVSGAVHEFPVDYRRVGPTTIEVVPGAPETKKWWRNLRTAAPVQVLLRREWVPGVGVVVDRHGHPVVVIELGDQYRVAT</sequence>
<comment type="caution">
    <text evidence="1">The sequence shown here is derived from an EMBL/GenBank/DDBJ whole genome shotgun (WGS) entry which is preliminary data.</text>
</comment>
<dbReference type="InterPro" id="IPR012349">
    <property type="entry name" value="Split_barrel_FMN-bd"/>
</dbReference>
<dbReference type="Proteomes" id="UP001241072">
    <property type="component" value="Unassembled WGS sequence"/>
</dbReference>
<dbReference type="RefSeq" id="WP_305003202.1">
    <property type="nucleotide sequence ID" value="NZ_JAUQUB010000002.1"/>
</dbReference>
<gene>
    <name evidence="1" type="ORF">Q5716_11095</name>
</gene>
<organism evidence="1 2">
    <name type="scientific">Antiquaquibacter soli</name>
    <dbReference type="NCBI Taxonomy" id="3064523"/>
    <lineage>
        <taxon>Bacteria</taxon>
        <taxon>Bacillati</taxon>
        <taxon>Actinomycetota</taxon>
        <taxon>Actinomycetes</taxon>
        <taxon>Micrococcales</taxon>
        <taxon>Microbacteriaceae</taxon>
        <taxon>Antiquaquibacter</taxon>
    </lineage>
</organism>
<accession>A0ABT9BP38</accession>
<dbReference type="Gene3D" id="2.30.110.10">
    <property type="entry name" value="Electron Transport, Fmn-binding Protein, Chain A"/>
    <property type="match status" value="1"/>
</dbReference>
<dbReference type="InterPro" id="IPR004378">
    <property type="entry name" value="F420H2_quin_Rdtase"/>
</dbReference>
<evidence type="ECO:0000313" key="1">
    <source>
        <dbReference type="EMBL" id="MDO7882770.1"/>
    </source>
</evidence>
<dbReference type="Pfam" id="PF04075">
    <property type="entry name" value="F420H2_quin_red"/>
    <property type="match status" value="1"/>
</dbReference>
<protein>
    <submittedName>
        <fullName evidence="1">Nitroreductase/quinone reductase family protein</fullName>
    </submittedName>
</protein>
<evidence type="ECO:0000313" key="2">
    <source>
        <dbReference type="Proteomes" id="UP001241072"/>
    </source>
</evidence>
<keyword evidence="2" id="KW-1185">Reference proteome</keyword>
<proteinExistence type="predicted"/>
<dbReference type="EMBL" id="JAUQUB010000002">
    <property type="protein sequence ID" value="MDO7882770.1"/>
    <property type="molecule type" value="Genomic_DNA"/>
</dbReference>
<reference evidence="1 2" key="1">
    <citation type="submission" date="2023-07" db="EMBL/GenBank/DDBJ databases">
        <title>Protaetiibacter sp. nov WY-16 isolated from soil.</title>
        <authorList>
            <person name="Liu B."/>
            <person name="Wan Y."/>
        </authorList>
    </citation>
    <scope>NUCLEOTIDE SEQUENCE [LARGE SCALE GENOMIC DNA]</scope>
    <source>
        <strain evidence="1 2">WY-16</strain>
    </source>
</reference>
<name>A0ABT9BP38_9MICO</name>